<keyword evidence="4" id="KW-0805">Transcription regulation</keyword>
<dbReference type="Pfam" id="PF16879">
    <property type="entry name" value="Sin3a_C"/>
    <property type="match status" value="1"/>
</dbReference>
<feature type="compositionally biased region" description="Low complexity" evidence="8">
    <location>
        <begin position="103"/>
        <end position="147"/>
    </location>
</feature>
<dbReference type="SUPFAM" id="SSF47762">
    <property type="entry name" value="PAH2 domain"/>
    <property type="match status" value="3"/>
</dbReference>
<comment type="subcellular location">
    <subcellularLocation>
        <location evidence="1 7">Nucleus</location>
    </subcellularLocation>
</comment>
<dbReference type="Pfam" id="PF02671">
    <property type="entry name" value="PAH"/>
    <property type="match status" value="3"/>
</dbReference>
<keyword evidence="3" id="KW-0677">Repeat</keyword>
<feature type="compositionally biased region" description="Polar residues" evidence="8">
    <location>
        <begin position="1487"/>
        <end position="1504"/>
    </location>
</feature>
<dbReference type="FunFam" id="1.20.1160.11:FF:000003">
    <property type="entry name" value="Paired amphipathic helix SIN3-like protein"/>
    <property type="match status" value="1"/>
</dbReference>
<reference evidence="10 11" key="1">
    <citation type="submission" date="2023-10" db="EMBL/GenBank/DDBJ databases">
        <title>Draft Genome Sequence of Candida saopaulonensis from a very Premature Infant with Sepsis.</title>
        <authorList>
            <person name="Ning Y."/>
            <person name="Dai R."/>
            <person name="Xiao M."/>
            <person name="Xu Y."/>
            <person name="Yan Q."/>
            <person name="Zhang L."/>
        </authorList>
    </citation>
    <scope>NUCLEOTIDE SEQUENCE [LARGE SCALE GENOMIC DNA]</scope>
    <source>
        <strain evidence="10 11">19XY460</strain>
    </source>
</reference>
<evidence type="ECO:0000259" key="9">
    <source>
        <dbReference type="SMART" id="SM00761"/>
    </source>
</evidence>
<dbReference type="EMBL" id="CP138894">
    <property type="protein sequence ID" value="WPK23933.1"/>
    <property type="molecule type" value="Genomic_DNA"/>
</dbReference>
<evidence type="ECO:0000256" key="4">
    <source>
        <dbReference type="ARBA" id="ARBA00023015"/>
    </source>
</evidence>
<protein>
    <recommendedName>
        <fullName evidence="9">Histone deacetylase interacting domain-containing protein</fullName>
    </recommendedName>
</protein>
<evidence type="ECO:0000256" key="3">
    <source>
        <dbReference type="ARBA" id="ARBA00022737"/>
    </source>
</evidence>
<dbReference type="KEGG" id="asau:88172249"/>
<sequence>MNVAMYSHSLLTSSRQLPPPAKLDSSGQNFQPFGNLPTLGRGNASGTPTHGYAIPSINTGDDRSSAGAARMPMVLGYGSLPAHSSNSIYNLTHQNDQSRALMPHHQQQLPAHLPGQQHPQPQQAQQNQPPQPSQQAPQPQPAQTAPQAPQPQQPQPQQHMPQAQQNQQMPAQQLALELQQPPKLLLLNHAHKPSPTQHLTPLSFVSPVPGKPEKQSESPQQGKSPAAEDGDISRIPHGLLNRSSSSSMYKPLNVKDALSYLDQVKMQFYSQADVYNNFLDIMKDFKSQSIDTPGVIDRVSTLFRGHPNLIQGFNTFLPPGYRIECSLDPSDPNAITVTTPMGETTRPNVPEAQVPSAPTWREQAPQQVQQQFNQEQQQPAQNQNPSGHQLEFNHAISYVNKIKTRFANQPDIYKQFLEILQTYQREQKPIGEVYEQVTQLFVNLPDLLDDFKRFLPDSGNQQQHVEPRAGDESLVGQMAQQNVAANVEHPYYAGNISQLPPLGNFQPATGATVPADQRPYPFSAAPEVEQNNKDAILRKNSEHYDYENNYNDEAQFSSVRGAPNPIQKQKTPATTGVVRANATLVPGIPEPVPPNVMAKVSSLLEELSFFDKVKRAIGNKQTYNEFLKMLNLFSQDIIDKDTLVERVDLFLGDNHADLLNWFKQFVGFEEKTQHIEDITFKKHQIELSLCKAYGPSYRQLPKVETYMPCSGRDEMCWEVLNDEWVGHPTWASEDSGFISHRKNQYEEILFKIEEERLEFDYHMEANLRTIQTLETIANRIANMTSEQKAIFKLPPGLGRVSQTIYKKVIRKIYDKDRGFEVIDALHDNPAVAVPVVLKRLKQKDEEWKRAQREWNKVWREMEQKVFYKSLDHLGLTFKQADKKLLTAKQMVSEISTVKIEQQNKRLHPLTPKPQEQLNYTFDDREVIFDILRLSEFYIHHSSNYSLGDREKLGAFFKHFIGLLFGIAGEDIESGLALRTKDKQTAETTTSNIDENGTASEQNDSEPVVSKKRSREHDLLRDVLKKQSKSRKDEVDDSPANESEDADIRASVENSGDFWIQAASLKFSLENVRLEEKRDRFNLFCNTTIYVFVRHFRTLYERLLEIKIMDEEVKKEIALRKLPQFAKDLNLVSHQLEDLGVDIVSGPQSCYEQVLSLAERLLDGEIEHQWFEESLRQAYRNKAYKCYTLDKVVQSMVKYMHTMITDSKTSEMLLLYEQDRKSPSTTAKDQILYRMQVRNLMNTEENMFKVSFQESTNTMNIQFVGLDDLTINDHANAEEMYNYYVTSYVMSHPTEGVPISKINMPFHKSFIQSIEEEQCEGSLLSELRVSICENSYRLFFEKDTYDEFTAKSLFSKAKDAVVASPSEKLESLKLILESSAPWNSNLSEETSSKLQTSFDLLLNEGAAAYKKLEAGQHNNSDTAQRETDSVNAEENPEEKSEEKESNEGDDKKADTQDEGIESGITTEGPVSTSSFKVNPDATIDADSTVVQDANDTTIQQDANDTTMDDATEPGSFNGTGN</sequence>
<dbReference type="GO" id="GO:0003714">
    <property type="term" value="F:transcription corepressor activity"/>
    <property type="evidence" value="ECO:0007669"/>
    <property type="project" value="InterPro"/>
</dbReference>
<evidence type="ECO:0000256" key="1">
    <source>
        <dbReference type="ARBA" id="ARBA00004123"/>
    </source>
</evidence>
<evidence type="ECO:0000256" key="7">
    <source>
        <dbReference type="PROSITE-ProRule" id="PRU00810"/>
    </source>
</evidence>
<keyword evidence="11" id="KW-1185">Reference proteome</keyword>
<evidence type="ECO:0000256" key="5">
    <source>
        <dbReference type="ARBA" id="ARBA00023163"/>
    </source>
</evidence>
<feature type="region of interest" description="Disordered" evidence="8">
    <location>
        <begin position="1412"/>
        <end position="1520"/>
    </location>
</feature>
<dbReference type="SMART" id="SM00761">
    <property type="entry name" value="HDAC_interact"/>
    <property type="match status" value="1"/>
</dbReference>
<dbReference type="InterPro" id="IPR036600">
    <property type="entry name" value="PAH_sf"/>
</dbReference>
<evidence type="ECO:0000313" key="11">
    <source>
        <dbReference type="Proteomes" id="UP001338582"/>
    </source>
</evidence>
<feature type="region of interest" description="Disordered" evidence="8">
    <location>
        <begin position="339"/>
        <end position="388"/>
    </location>
</feature>
<feature type="region of interest" description="Disordered" evidence="8">
    <location>
        <begin position="981"/>
        <end position="1046"/>
    </location>
</feature>
<dbReference type="GO" id="GO:0000122">
    <property type="term" value="P:negative regulation of transcription by RNA polymerase II"/>
    <property type="evidence" value="ECO:0007669"/>
    <property type="project" value="TreeGrafter"/>
</dbReference>
<feature type="region of interest" description="Disordered" evidence="8">
    <location>
        <begin position="1"/>
        <end position="65"/>
    </location>
</feature>
<keyword evidence="5" id="KW-0804">Transcription</keyword>
<feature type="domain" description="Histone deacetylase interacting" evidence="9">
    <location>
        <begin position="689"/>
        <end position="790"/>
    </location>
</feature>
<feature type="compositionally biased region" description="Polar residues" evidence="8">
    <location>
        <begin position="985"/>
        <end position="1001"/>
    </location>
</feature>
<dbReference type="FunFam" id="1.20.1160.11:FF:000002">
    <property type="entry name" value="Paired amphipathic helix protein SIN3"/>
    <property type="match status" value="1"/>
</dbReference>
<feature type="compositionally biased region" description="Basic and acidic residues" evidence="8">
    <location>
        <begin position="1436"/>
        <end position="1454"/>
    </location>
</feature>
<evidence type="ECO:0000256" key="8">
    <source>
        <dbReference type="SAM" id="MobiDB-lite"/>
    </source>
</evidence>
<accession>A0AAX4H5Y7</accession>
<dbReference type="Gene3D" id="1.20.1160.11">
    <property type="entry name" value="Paired amphipathic helix"/>
    <property type="match status" value="3"/>
</dbReference>
<feature type="compositionally biased region" description="Basic and acidic residues" evidence="8">
    <location>
        <begin position="1014"/>
        <end position="1033"/>
    </location>
</feature>
<keyword evidence="2" id="KW-0678">Repressor</keyword>
<dbReference type="Proteomes" id="UP001338582">
    <property type="component" value="Chromosome 1"/>
</dbReference>
<evidence type="ECO:0000313" key="10">
    <source>
        <dbReference type="EMBL" id="WPK23933.1"/>
    </source>
</evidence>
<dbReference type="InterPro" id="IPR013194">
    <property type="entry name" value="HDAC_interact_dom"/>
</dbReference>
<dbReference type="Pfam" id="PF08295">
    <property type="entry name" value="Sin3_corepress"/>
    <property type="match status" value="1"/>
</dbReference>
<dbReference type="InterPro" id="IPR039774">
    <property type="entry name" value="Sin3-like"/>
</dbReference>
<dbReference type="PANTHER" id="PTHR12346">
    <property type="entry name" value="SIN3B-RELATED"/>
    <property type="match status" value="1"/>
</dbReference>
<feature type="compositionally biased region" description="Acidic residues" evidence="8">
    <location>
        <begin position="1034"/>
        <end position="1044"/>
    </location>
</feature>
<organism evidence="10 11">
    <name type="scientific">Australozyma saopauloensis</name>
    <dbReference type="NCBI Taxonomy" id="291208"/>
    <lineage>
        <taxon>Eukaryota</taxon>
        <taxon>Fungi</taxon>
        <taxon>Dikarya</taxon>
        <taxon>Ascomycota</taxon>
        <taxon>Saccharomycotina</taxon>
        <taxon>Pichiomycetes</taxon>
        <taxon>Metschnikowiaceae</taxon>
        <taxon>Australozyma</taxon>
    </lineage>
</organism>
<gene>
    <name evidence="10" type="ORF">PUMCH_001183</name>
</gene>
<dbReference type="PANTHER" id="PTHR12346:SF0">
    <property type="entry name" value="SIN3A, ISOFORM G"/>
    <property type="match status" value="1"/>
</dbReference>
<feature type="compositionally biased region" description="Low complexity" evidence="8">
    <location>
        <begin position="362"/>
        <end position="385"/>
    </location>
</feature>
<proteinExistence type="predicted"/>
<evidence type="ECO:0000256" key="6">
    <source>
        <dbReference type="ARBA" id="ARBA00023242"/>
    </source>
</evidence>
<dbReference type="GeneID" id="88172249"/>
<keyword evidence="6 7" id="KW-0539">Nucleus</keyword>
<dbReference type="FunFam" id="1.20.1160.11:FF:000001">
    <property type="entry name" value="Paired amphipathic helix protein Sin3"/>
    <property type="match status" value="1"/>
</dbReference>
<name>A0AAX4H5Y7_9ASCO</name>
<evidence type="ECO:0000256" key="2">
    <source>
        <dbReference type="ARBA" id="ARBA00022491"/>
    </source>
</evidence>
<dbReference type="PROSITE" id="PS51477">
    <property type="entry name" value="PAH"/>
    <property type="match status" value="3"/>
</dbReference>
<dbReference type="InterPro" id="IPR031693">
    <property type="entry name" value="Sin3_C"/>
</dbReference>
<feature type="compositionally biased region" description="Low complexity" evidence="8">
    <location>
        <begin position="155"/>
        <end position="171"/>
    </location>
</feature>
<feature type="region of interest" description="Disordered" evidence="8">
    <location>
        <begin position="102"/>
        <end position="171"/>
    </location>
</feature>
<feature type="compositionally biased region" description="Polar residues" evidence="8">
    <location>
        <begin position="1462"/>
        <end position="1475"/>
    </location>
</feature>
<dbReference type="GO" id="GO:0033698">
    <property type="term" value="C:Rpd3L complex"/>
    <property type="evidence" value="ECO:0007669"/>
    <property type="project" value="UniProtKB-ARBA"/>
</dbReference>
<dbReference type="RefSeq" id="XP_062876317.1">
    <property type="nucleotide sequence ID" value="XM_063020247.1"/>
</dbReference>
<dbReference type="GO" id="GO:0010628">
    <property type="term" value="P:positive regulation of gene expression"/>
    <property type="evidence" value="ECO:0007669"/>
    <property type="project" value="UniProtKB-ARBA"/>
</dbReference>
<feature type="region of interest" description="Disordered" evidence="8">
    <location>
        <begin position="192"/>
        <end position="247"/>
    </location>
</feature>
<dbReference type="InterPro" id="IPR003822">
    <property type="entry name" value="PAH"/>
</dbReference>